<dbReference type="EnsemblMetazoa" id="ACOM027388-RA">
    <property type="protein sequence ID" value="ACOM027388-PA.1"/>
    <property type="gene ID" value="ACOM027388"/>
</dbReference>
<reference evidence="2" key="1">
    <citation type="submission" date="2022-08" db="UniProtKB">
        <authorList>
            <consortium name="EnsemblMetazoa"/>
        </authorList>
    </citation>
    <scope>IDENTIFICATION</scope>
</reference>
<evidence type="ECO:0000256" key="1">
    <source>
        <dbReference type="SAM" id="MobiDB-lite"/>
    </source>
</evidence>
<name>A0A8W7P8E7_ANOCL</name>
<proteinExistence type="predicted"/>
<protein>
    <submittedName>
        <fullName evidence="2">Uncharacterized protein</fullName>
    </submittedName>
</protein>
<feature type="region of interest" description="Disordered" evidence="1">
    <location>
        <begin position="38"/>
        <end position="60"/>
    </location>
</feature>
<evidence type="ECO:0000313" key="2">
    <source>
        <dbReference type="EnsemblMetazoa" id="ACOM027388-PA.1"/>
    </source>
</evidence>
<sequence>MISFQLTEPQPTSRTCHMAMGLRLFCIRSCQCCVPLPPSRKPTPQPRSCPSASFDVTNSSTPASCSWDEGNSNVNASFHIGLPLGLGKVAEGDQQLGRRFGGFANGDQITPQLAAGKVQRVQQEPNLAYDFVV</sequence>
<dbReference type="AlphaFoldDB" id="A0A8W7P8E7"/>
<dbReference type="Proteomes" id="UP000075882">
    <property type="component" value="Unassembled WGS sequence"/>
</dbReference>
<feature type="compositionally biased region" description="Pro residues" evidence="1">
    <location>
        <begin position="38"/>
        <end position="47"/>
    </location>
</feature>
<accession>A0A8W7P8E7</accession>
<feature type="compositionally biased region" description="Polar residues" evidence="1">
    <location>
        <begin position="48"/>
        <end position="60"/>
    </location>
</feature>
<organism evidence="2">
    <name type="scientific">Anopheles coluzzii</name>
    <name type="common">African malaria mosquito</name>
    <dbReference type="NCBI Taxonomy" id="1518534"/>
    <lineage>
        <taxon>Eukaryota</taxon>
        <taxon>Metazoa</taxon>
        <taxon>Ecdysozoa</taxon>
        <taxon>Arthropoda</taxon>
        <taxon>Hexapoda</taxon>
        <taxon>Insecta</taxon>
        <taxon>Pterygota</taxon>
        <taxon>Neoptera</taxon>
        <taxon>Endopterygota</taxon>
        <taxon>Diptera</taxon>
        <taxon>Nematocera</taxon>
        <taxon>Culicoidea</taxon>
        <taxon>Culicidae</taxon>
        <taxon>Anophelinae</taxon>
        <taxon>Anopheles</taxon>
    </lineage>
</organism>